<keyword evidence="1" id="KW-0812">Transmembrane</keyword>
<evidence type="ECO:0000256" key="1">
    <source>
        <dbReference type="SAM" id="Phobius"/>
    </source>
</evidence>
<evidence type="ECO:0000313" key="2">
    <source>
        <dbReference type="EMBL" id="KFN89120.1"/>
    </source>
</evidence>
<dbReference type="Proteomes" id="UP000029381">
    <property type="component" value="Unassembled WGS sequence"/>
</dbReference>
<keyword evidence="1" id="KW-1133">Transmembrane helix</keyword>
<name>A0A091BXA4_9ENTE</name>
<organism evidence="2 3">
    <name type="scientific">Tetragenococcus muriaticus 3MR10-3</name>
    <dbReference type="NCBI Taxonomy" id="1302648"/>
    <lineage>
        <taxon>Bacteria</taxon>
        <taxon>Bacillati</taxon>
        <taxon>Bacillota</taxon>
        <taxon>Bacilli</taxon>
        <taxon>Lactobacillales</taxon>
        <taxon>Enterococcaceae</taxon>
        <taxon>Tetragenococcus</taxon>
    </lineage>
</organism>
<keyword evidence="1" id="KW-0472">Membrane</keyword>
<gene>
    <name evidence="2" type="ORF">TMU3MR103_2170</name>
</gene>
<protein>
    <submittedName>
        <fullName evidence="2">Uncharacterized protein</fullName>
    </submittedName>
</protein>
<sequence length="42" mass="4790">MPLNDYLIGFLFGKPGFLGYFFGVSFFFAITKTCRWSCVLGK</sequence>
<dbReference type="PATRIC" id="fig|1302648.3.peg.2123"/>
<reference evidence="2 3" key="1">
    <citation type="submission" date="2014-08" db="EMBL/GenBank/DDBJ databases">
        <title>Genome sequence of Tetragenococcus muriaticus.</title>
        <authorList>
            <person name="Chuea-nongthon C."/>
            <person name="Rodtong S."/>
            <person name="Yongsawatdigul J."/>
            <person name="Steele J.L."/>
            <person name="Liu X.-y."/>
            <person name="Speers J."/>
            <person name="Glasner J.D."/>
            <person name="Neeno-Eckwall E.C."/>
        </authorList>
    </citation>
    <scope>NUCLEOTIDE SEQUENCE [LARGE SCALE GENOMIC DNA]</scope>
    <source>
        <strain evidence="2 3">3MR10-3</strain>
    </source>
</reference>
<dbReference type="AlphaFoldDB" id="A0A091BXA4"/>
<accession>A0A091BXA4</accession>
<comment type="caution">
    <text evidence="2">The sequence shown here is derived from an EMBL/GenBank/DDBJ whole genome shotgun (WGS) entry which is preliminary data.</text>
</comment>
<feature type="transmembrane region" description="Helical" evidence="1">
    <location>
        <begin position="6"/>
        <end position="30"/>
    </location>
</feature>
<proteinExistence type="predicted"/>
<dbReference type="EMBL" id="JPVT01000244">
    <property type="protein sequence ID" value="KFN89120.1"/>
    <property type="molecule type" value="Genomic_DNA"/>
</dbReference>
<evidence type="ECO:0000313" key="3">
    <source>
        <dbReference type="Proteomes" id="UP000029381"/>
    </source>
</evidence>
<keyword evidence="3" id="KW-1185">Reference proteome</keyword>